<proteinExistence type="predicted"/>
<dbReference type="PANTHER" id="PTHR42695:SF6">
    <property type="entry name" value="GLUTAMINE AMIDOTRANSFERASE DOMAIN-CONTAINING PROTEIN"/>
    <property type="match status" value="1"/>
</dbReference>
<dbReference type="EMBL" id="KV460208">
    <property type="protein sequence ID" value="OBU00788.1"/>
    <property type="molecule type" value="Genomic_DNA"/>
</dbReference>
<reference evidence="2 3" key="1">
    <citation type="submission" date="2016-03" db="EMBL/GenBank/DDBJ databases">
        <title>Comparative genomics of Pseudogymnoascus destructans, the fungus causing white-nose syndrome of bats.</title>
        <authorList>
            <person name="Palmer J.M."/>
            <person name="Drees K.P."/>
            <person name="Foster J.T."/>
            <person name="Lindner D.L."/>
        </authorList>
    </citation>
    <scope>NUCLEOTIDE SEQUENCE [LARGE SCALE GENOMIC DNA]</scope>
    <source>
        <strain evidence="2 3">UAMH 10579</strain>
    </source>
</reference>
<dbReference type="AlphaFoldDB" id="A0A1B8GY77"/>
<name>A0A1B8GY77_9PEZI</name>
<dbReference type="SUPFAM" id="SSF52317">
    <property type="entry name" value="Class I glutamine amidotransferase-like"/>
    <property type="match status" value="1"/>
</dbReference>
<reference evidence="3" key="2">
    <citation type="journal article" date="2018" name="Nat. Commun.">
        <title>Extreme sensitivity to ultraviolet light in the fungal pathogen causing white-nose syndrome of bats.</title>
        <authorList>
            <person name="Palmer J.M."/>
            <person name="Drees K.P."/>
            <person name="Foster J.T."/>
            <person name="Lindner D.L."/>
        </authorList>
    </citation>
    <scope>NUCLEOTIDE SEQUENCE [LARGE SCALE GENOMIC DNA]</scope>
    <source>
        <strain evidence="3">UAMH 10579</strain>
    </source>
</reference>
<evidence type="ECO:0000259" key="1">
    <source>
        <dbReference type="Pfam" id="PF00117"/>
    </source>
</evidence>
<dbReference type="InterPro" id="IPR044992">
    <property type="entry name" value="ChyE-like"/>
</dbReference>
<dbReference type="GO" id="GO:0005634">
    <property type="term" value="C:nucleus"/>
    <property type="evidence" value="ECO:0007669"/>
    <property type="project" value="TreeGrafter"/>
</dbReference>
<evidence type="ECO:0000313" key="3">
    <source>
        <dbReference type="Proteomes" id="UP000091956"/>
    </source>
</evidence>
<dbReference type="CDD" id="cd01741">
    <property type="entry name" value="GATase1_1"/>
    <property type="match status" value="1"/>
</dbReference>
<dbReference type="RefSeq" id="XP_018134520.1">
    <property type="nucleotide sequence ID" value="XM_018270736.1"/>
</dbReference>
<dbReference type="InterPro" id="IPR029062">
    <property type="entry name" value="Class_I_gatase-like"/>
</dbReference>
<keyword evidence="3" id="KW-1185">Reference proteome</keyword>
<evidence type="ECO:0000313" key="2">
    <source>
        <dbReference type="EMBL" id="OBU00788.1"/>
    </source>
</evidence>
<dbReference type="Pfam" id="PF00117">
    <property type="entry name" value="GATase"/>
    <property type="match status" value="1"/>
</dbReference>
<dbReference type="PANTHER" id="PTHR42695">
    <property type="entry name" value="GLUTAMINE AMIDOTRANSFERASE YLR126C-RELATED"/>
    <property type="match status" value="1"/>
</dbReference>
<dbReference type="OrthoDB" id="1669814at2759"/>
<dbReference type="PROSITE" id="PS51273">
    <property type="entry name" value="GATASE_TYPE_1"/>
    <property type="match status" value="1"/>
</dbReference>
<accession>A0A1B8GY77</accession>
<feature type="domain" description="Glutamine amidotransferase" evidence="1">
    <location>
        <begin position="37"/>
        <end position="196"/>
    </location>
</feature>
<dbReference type="Gene3D" id="3.40.50.880">
    <property type="match status" value="1"/>
</dbReference>
<protein>
    <recommendedName>
        <fullName evidence="1">Glutamine amidotransferase domain-containing protein</fullName>
    </recommendedName>
</protein>
<gene>
    <name evidence="2" type="ORF">VE01_01210</name>
</gene>
<sequence length="261" mass="28713">MEMLQEVSSTIPGWNNSDISYITFDATKGQLPRRQSLDGYDAVVITGSGAGAYDTDSWVLKLVSFVAEIYKDRPDMKLLGSCFGHQVICNAIFKASEDGPAQTDLPPVVSRNPKGWELGIQLVKLSPEFLARFGPVGSNPDSPSEMRLQLVHQDRVNAKSITKAFVRVGQTELCDVQGIYKPGRVFSLQVHPEFNPEIAIECRKPIVEETEFEGIIKNGSGGDDHLYAACAILEFLREEVAEETVAMEEVTEEEVFGKGAV</sequence>
<dbReference type="InterPro" id="IPR017926">
    <property type="entry name" value="GATASE"/>
</dbReference>
<dbReference type="STRING" id="342668.A0A1B8GY77"/>
<dbReference type="GO" id="GO:0005829">
    <property type="term" value="C:cytosol"/>
    <property type="evidence" value="ECO:0007669"/>
    <property type="project" value="TreeGrafter"/>
</dbReference>
<organism evidence="2 3">
    <name type="scientific">Pseudogymnoascus verrucosus</name>
    <dbReference type="NCBI Taxonomy" id="342668"/>
    <lineage>
        <taxon>Eukaryota</taxon>
        <taxon>Fungi</taxon>
        <taxon>Dikarya</taxon>
        <taxon>Ascomycota</taxon>
        <taxon>Pezizomycotina</taxon>
        <taxon>Leotiomycetes</taxon>
        <taxon>Thelebolales</taxon>
        <taxon>Thelebolaceae</taxon>
        <taxon>Pseudogymnoascus</taxon>
    </lineage>
</organism>
<dbReference type="Proteomes" id="UP000091956">
    <property type="component" value="Unassembled WGS sequence"/>
</dbReference>
<dbReference type="GeneID" id="28834596"/>